<dbReference type="Gene3D" id="1.10.1750.10">
    <property type="match status" value="1"/>
</dbReference>
<evidence type="ECO:0000313" key="3">
    <source>
        <dbReference type="Proteomes" id="UP000214673"/>
    </source>
</evidence>
<feature type="domain" description="Chromosomal replication initiator DnaA C-terminal" evidence="1">
    <location>
        <begin position="80"/>
        <end position="147"/>
    </location>
</feature>
<dbReference type="InterPro" id="IPR013159">
    <property type="entry name" value="DnaA_C"/>
</dbReference>
<dbReference type="SUPFAM" id="SSF48295">
    <property type="entry name" value="TrpR-like"/>
    <property type="match status" value="1"/>
</dbReference>
<protein>
    <recommendedName>
        <fullName evidence="1">Chromosomal replication initiator DnaA C-terminal domain-containing protein</fullName>
    </recommendedName>
</protein>
<sequence>MWILWTGRRGPHGAARCSTPAALLSCRMCPDGSALRVSMPRWRGRCPPIARYSSMQEMPMFDDADMARIAALQQISPVRRLRQIAEAISAETDLPVEDILGTSRVRVVAQARHLMMYIAHREGFSFSAIGRALGLDHSSTMHGVNSERLRRMEEPEAKPVRLIRAAGCR</sequence>
<accession>A0ABX3ZPK5</accession>
<name>A0ABX3ZPK5_9RHOB</name>
<organism evidence="2 3">
    <name type="scientific">Haematobacter missouriensis</name>
    <dbReference type="NCBI Taxonomy" id="366616"/>
    <lineage>
        <taxon>Bacteria</taxon>
        <taxon>Pseudomonadati</taxon>
        <taxon>Pseudomonadota</taxon>
        <taxon>Alphaproteobacteria</taxon>
        <taxon>Rhodobacterales</taxon>
        <taxon>Paracoccaceae</taxon>
        <taxon>Haematobacter</taxon>
    </lineage>
</organism>
<evidence type="ECO:0000259" key="1">
    <source>
        <dbReference type="SMART" id="SM00760"/>
    </source>
</evidence>
<dbReference type="InterPro" id="IPR010921">
    <property type="entry name" value="Trp_repressor/repl_initiator"/>
</dbReference>
<evidence type="ECO:0000313" key="2">
    <source>
        <dbReference type="EMBL" id="OWJ72400.1"/>
    </source>
</evidence>
<gene>
    <name evidence="2" type="ORF">CDV53_17540</name>
</gene>
<dbReference type="EMBL" id="NIPV01000097">
    <property type="protein sequence ID" value="OWJ72400.1"/>
    <property type="molecule type" value="Genomic_DNA"/>
</dbReference>
<dbReference type="SMART" id="SM00760">
    <property type="entry name" value="Bac_DnaA_C"/>
    <property type="match status" value="1"/>
</dbReference>
<dbReference type="CDD" id="cd06571">
    <property type="entry name" value="Bac_DnaA_C"/>
    <property type="match status" value="1"/>
</dbReference>
<dbReference type="Pfam" id="PF08299">
    <property type="entry name" value="Bac_DnaA_C"/>
    <property type="match status" value="1"/>
</dbReference>
<keyword evidence="3" id="KW-1185">Reference proteome</keyword>
<reference evidence="2 3" key="1">
    <citation type="submission" date="2016-11" db="EMBL/GenBank/DDBJ databases">
        <title>Comparison of Traditional DNA-DNA Hybridization with In Silico Genomic Analysis.</title>
        <authorList>
            <person name="Nicholson A.C."/>
            <person name="Sammons S."/>
            <person name="Humrighouse B.W."/>
            <person name="Graziano J."/>
            <person name="Lasker B."/>
            <person name="Whitney A.M."/>
            <person name="Mcquiston J.R."/>
        </authorList>
    </citation>
    <scope>NUCLEOTIDE SEQUENCE [LARGE SCALE GENOMIC DNA]</scope>
    <source>
        <strain evidence="2 3">H1892</strain>
    </source>
</reference>
<proteinExistence type="predicted"/>
<dbReference type="Proteomes" id="UP000214673">
    <property type="component" value="Unassembled WGS sequence"/>
</dbReference>
<comment type="caution">
    <text evidence="2">The sequence shown here is derived from an EMBL/GenBank/DDBJ whole genome shotgun (WGS) entry which is preliminary data.</text>
</comment>